<keyword evidence="8 9" id="KW-0472">Membrane</keyword>
<evidence type="ECO:0000256" key="5">
    <source>
        <dbReference type="ARBA" id="ARBA00022475"/>
    </source>
</evidence>
<dbReference type="Gene3D" id="1.10.3720.10">
    <property type="entry name" value="MetI-like"/>
    <property type="match status" value="1"/>
</dbReference>
<dbReference type="PANTHER" id="PTHR43744">
    <property type="entry name" value="ABC TRANSPORTER PERMEASE PROTEIN MG189-RELATED-RELATED"/>
    <property type="match status" value="1"/>
</dbReference>
<dbReference type="GO" id="GO:0005886">
    <property type="term" value="C:plasma membrane"/>
    <property type="evidence" value="ECO:0007669"/>
    <property type="project" value="UniProtKB-SubCell"/>
</dbReference>
<dbReference type="AlphaFoldDB" id="A0A4Z0WEH6"/>
<reference evidence="12 13" key="1">
    <citation type="submission" date="2019-04" db="EMBL/GenBank/DDBJ databases">
        <title>Natronospirillum operosus gen. nov., sp. nov., a haloalkaliphilic satellite isolated from decaying biomass of laboratory culture of cyanobacterium Geitlerinema sp. and proposal of Natronospirillaceae fam. nov. and Saccharospirillaceae fam. nov.</title>
        <authorList>
            <person name="Kevbrin V."/>
            <person name="Boltyanskaya Y."/>
            <person name="Koziaeva V."/>
            <person name="Grouzdev D.S."/>
            <person name="Park M."/>
            <person name="Cho J."/>
        </authorList>
    </citation>
    <scope>NUCLEOTIDE SEQUENCE [LARGE SCALE GENOMIC DNA]</scope>
    <source>
        <strain evidence="12 13">G-116</strain>
    </source>
</reference>
<evidence type="ECO:0000256" key="10">
    <source>
        <dbReference type="RuleBase" id="RU363056"/>
    </source>
</evidence>
<dbReference type="PROSITE" id="PS50928">
    <property type="entry name" value="ABC_TM1"/>
    <property type="match status" value="1"/>
</dbReference>
<evidence type="ECO:0000256" key="9">
    <source>
        <dbReference type="RuleBase" id="RU363032"/>
    </source>
</evidence>
<keyword evidence="10" id="KW-0997">Cell inner membrane</keyword>
<comment type="caution">
    <text evidence="12">The sequence shown here is derived from an EMBL/GenBank/DDBJ whole genome shotgun (WGS) entry which is preliminary data.</text>
</comment>
<dbReference type="RefSeq" id="WP_135483245.1">
    <property type="nucleotide sequence ID" value="NZ_SRMF01000003.1"/>
</dbReference>
<evidence type="ECO:0000256" key="8">
    <source>
        <dbReference type="ARBA" id="ARBA00023136"/>
    </source>
</evidence>
<dbReference type="OrthoDB" id="9815445at2"/>
<evidence type="ECO:0000256" key="1">
    <source>
        <dbReference type="ARBA" id="ARBA00004651"/>
    </source>
</evidence>
<proteinExistence type="inferred from homology"/>
<keyword evidence="13" id="KW-1185">Reference proteome</keyword>
<feature type="transmembrane region" description="Helical" evidence="9">
    <location>
        <begin position="12"/>
        <end position="31"/>
    </location>
</feature>
<gene>
    <name evidence="10" type="primary">ugpE</name>
    <name evidence="12" type="ORF">E4656_10860</name>
</gene>
<feature type="transmembrane region" description="Helical" evidence="9">
    <location>
        <begin position="146"/>
        <end position="164"/>
    </location>
</feature>
<dbReference type="PANTHER" id="PTHR43744:SF8">
    <property type="entry name" value="SN-GLYCEROL-3-PHOSPHATE TRANSPORT SYSTEM PERMEASE PROTEIN UGPE"/>
    <property type="match status" value="1"/>
</dbReference>
<evidence type="ECO:0000256" key="6">
    <source>
        <dbReference type="ARBA" id="ARBA00022692"/>
    </source>
</evidence>
<dbReference type="SUPFAM" id="SSF161098">
    <property type="entry name" value="MetI-like"/>
    <property type="match status" value="1"/>
</dbReference>
<feature type="transmembrane region" description="Helical" evidence="9">
    <location>
        <begin position="244"/>
        <end position="266"/>
    </location>
</feature>
<comment type="function">
    <text evidence="10">Part of the ABC transporter complex UgpBAEC involved in sn-glycerol-3-phosphate (G3P) import. Probably responsible for the translocation of the substrate across the membrane.</text>
</comment>
<feature type="transmembrane region" description="Helical" evidence="9">
    <location>
        <begin position="111"/>
        <end position="134"/>
    </location>
</feature>
<sequence>MKTMENRRLALLYTMLALPAFIWLVPTLWMVSLSLQPNALLARTTSNTFWGLIPYPLTLDNYLNLLAHGQVHVWFFNSLVVALGMTIGVLVLSTTAGYAFARLNFVGKKTLLVLVLLGLMIPEQAVFIPLYTLFSELGWHNSHHGLIIPRLAVPIGVFIMIQFFRGVTRDVEEAARIDGANTFQIFWHVMLPLARPAMMTVAILTFLYAWNDYLWPLVSAQRTEHFTITLGLASLQSNFAQSEGLGSVMASGVIASLPVVALFLIFQRYVVRAVAVGGSKG</sequence>
<dbReference type="Pfam" id="PF00528">
    <property type="entry name" value="BPD_transp_1"/>
    <property type="match status" value="1"/>
</dbReference>
<keyword evidence="4 9" id="KW-0813">Transport</keyword>
<comment type="similarity">
    <text evidence="9">Belongs to the binding-protein-dependent transport system permease family.</text>
</comment>
<feature type="domain" description="ABC transmembrane type-1" evidence="11">
    <location>
        <begin position="75"/>
        <end position="266"/>
    </location>
</feature>
<dbReference type="EMBL" id="SRMF01000003">
    <property type="protein sequence ID" value="TGG93536.1"/>
    <property type="molecule type" value="Genomic_DNA"/>
</dbReference>
<organism evidence="12 13">
    <name type="scientific">Natronospirillum operosum</name>
    <dbReference type="NCBI Taxonomy" id="2759953"/>
    <lineage>
        <taxon>Bacteria</taxon>
        <taxon>Pseudomonadati</taxon>
        <taxon>Pseudomonadota</taxon>
        <taxon>Gammaproteobacteria</taxon>
        <taxon>Oceanospirillales</taxon>
        <taxon>Natronospirillaceae</taxon>
        <taxon>Natronospirillum</taxon>
    </lineage>
</organism>
<evidence type="ECO:0000256" key="3">
    <source>
        <dbReference type="ARBA" id="ARBA00020515"/>
    </source>
</evidence>
<name>A0A4Z0WEH6_9GAMM</name>
<keyword evidence="6 9" id="KW-0812">Transmembrane</keyword>
<feature type="transmembrane region" description="Helical" evidence="9">
    <location>
        <begin position="74"/>
        <end position="99"/>
    </location>
</feature>
<evidence type="ECO:0000256" key="2">
    <source>
        <dbReference type="ARBA" id="ARBA00011557"/>
    </source>
</evidence>
<accession>A0A4Z0WEH6</accession>
<evidence type="ECO:0000256" key="4">
    <source>
        <dbReference type="ARBA" id="ARBA00022448"/>
    </source>
</evidence>
<evidence type="ECO:0000313" key="12">
    <source>
        <dbReference type="EMBL" id="TGG93536.1"/>
    </source>
</evidence>
<dbReference type="GO" id="GO:0055085">
    <property type="term" value="P:transmembrane transport"/>
    <property type="evidence" value="ECO:0007669"/>
    <property type="project" value="InterPro"/>
</dbReference>
<dbReference type="CDD" id="cd06261">
    <property type="entry name" value="TM_PBP2"/>
    <property type="match status" value="1"/>
</dbReference>
<comment type="subcellular location">
    <subcellularLocation>
        <location evidence="10">Cell inner membrane</location>
        <topology evidence="10">Multi-pass membrane protein</topology>
    </subcellularLocation>
    <subcellularLocation>
        <location evidence="1 9">Cell membrane</location>
        <topology evidence="1 9">Multi-pass membrane protein</topology>
    </subcellularLocation>
</comment>
<evidence type="ECO:0000313" key="13">
    <source>
        <dbReference type="Proteomes" id="UP000297475"/>
    </source>
</evidence>
<evidence type="ECO:0000256" key="7">
    <source>
        <dbReference type="ARBA" id="ARBA00022989"/>
    </source>
</evidence>
<comment type="subunit">
    <text evidence="2 10">The complex is composed of two ATP-binding proteins (UgpC), two transmembrane proteins (UgpA and UgpE) and a solute-binding protein (UgpB).</text>
</comment>
<keyword evidence="7 9" id="KW-1133">Transmembrane helix</keyword>
<protein>
    <recommendedName>
        <fullName evidence="3 10">sn-glycerol-3-phosphate transport system permease protein UgpE</fullName>
    </recommendedName>
</protein>
<feature type="transmembrane region" description="Helical" evidence="9">
    <location>
        <begin position="185"/>
        <end position="210"/>
    </location>
</feature>
<evidence type="ECO:0000259" key="11">
    <source>
        <dbReference type="PROSITE" id="PS50928"/>
    </source>
</evidence>
<dbReference type="InterPro" id="IPR035906">
    <property type="entry name" value="MetI-like_sf"/>
</dbReference>
<dbReference type="Proteomes" id="UP000297475">
    <property type="component" value="Unassembled WGS sequence"/>
</dbReference>
<dbReference type="InterPro" id="IPR000515">
    <property type="entry name" value="MetI-like"/>
</dbReference>
<keyword evidence="5 10" id="KW-1003">Cell membrane</keyword>